<gene>
    <name evidence="2" type="ORF">L0F81_23865</name>
</gene>
<keyword evidence="1" id="KW-0472">Membrane</keyword>
<dbReference type="EMBL" id="JAKKZF010000102">
    <property type="protein sequence ID" value="MCG0066290.1"/>
    <property type="molecule type" value="Genomic_DNA"/>
</dbReference>
<evidence type="ECO:0000256" key="1">
    <source>
        <dbReference type="SAM" id="Phobius"/>
    </source>
</evidence>
<keyword evidence="1" id="KW-1133">Transmembrane helix</keyword>
<proteinExistence type="predicted"/>
<dbReference type="RefSeq" id="WP_237481894.1">
    <property type="nucleotide sequence ID" value="NZ_JAKKZF010000102.1"/>
</dbReference>
<reference evidence="2 3" key="1">
    <citation type="submission" date="2022-01" db="EMBL/GenBank/DDBJ databases">
        <title>Draft Genome Sequences of Seven Type Strains of the Genus Streptomyces.</title>
        <authorList>
            <person name="Aziz S."/>
            <person name="Coretto E."/>
            <person name="Chronakova A."/>
            <person name="Sproer C."/>
            <person name="Huber K."/>
            <person name="Nouioui I."/>
            <person name="Gross H."/>
        </authorList>
    </citation>
    <scope>NUCLEOTIDE SEQUENCE [LARGE SCALE GENOMIC DNA]</scope>
    <source>
        <strain evidence="2 3">DSM 41685</strain>
    </source>
</reference>
<accession>A0ABS9JL48</accession>
<sequence length="96" mass="9508">MLLAILAIAALAPGLATAWTLRDRGWAIAVLAAVGITAALPLVLLASLLAFPPLGLIVSAASAVAALRGYDDGSLVVATAWAAMAVTATACTGWPL</sequence>
<feature type="transmembrane region" description="Helical" evidence="1">
    <location>
        <begin position="28"/>
        <end position="51"/>
    </location>
</feature>
<dbReference type="Proteomes" id="UP001299012">
    <property type="component" value="Unassembled WGS sequence"/>
</dbReference>
<keyword evidence="1" id="KW-0812">Transmembrane</keyword>
<organism evidence="2 3">
    <name type="scientific">Streptomyces tricolor</name>
    <dbReference type="NCBI Taxonomy" id="68277"/>
    <lineage>
        <taxon>Bacteria</taxon>
        <taxon>Bacillati</taxon>
        <taxon>Actinomycetota</taxon>
        <taxon>Actinomycetes</taxon>
        <taxon>Kitasatosporales</taxon>
        <taxon>Streptomycetaceae</taxon>
        <taxon>Streptomyces</taxon>
        <taxon>Streptomyces violaceoruber group</taxon>
    </lineage>
</organism>
<comment type="caution">
    <text evidence="2">The sequence shown here is derived from an EMBL/GenBank/DDBJ whole genome shotgun (WGS) entry which is preliminary data.</text>
</comment>
<keyword evidence="3" id="KW-1185">Reference proteome</keyword>
<evidence type="ECO:0008006" key="4">
    <source>
        <dbReference type="Google" id="ProtNLM"/>
    </source>
</evidence>
<evidence type="ECO:0000313" key="3">
    <source>
        <dbReference type="Proteomes" id="UP001299012"/>
    </source>
</evidence>
<evidence type="ECO:0000313" key="2">
    <source>
        <dbReference type="EMBL" id="MCG0066290.1"/>
    </source>
</evidence>
<name>A0ABS9JL48_9ACTN</name>
<protein>
    <recommendedName>
        <fullName evidence="4">Integral membrane protein</fullName>
    </recommendedName>
</protein>